<keyword evidence="2" id="KW-1185">Reference proteome</keyword>
<evidence type="ECO:0000313" key="2">
    <source>
        <dbReference type="Proteomes" id="UP001576776"/>
    </source>
</evidence>
<name>A0ABV4YF37_9CYAN</name>
<accession>A0ABV4YF37</accession>
<dbReference type="Proteomes" id="UP001576776">
    <property type="component" value="Unassembled WGS sequence"/>
</dbReference>
<gene>
    <name evidence="1" type="ORF">ACE1B6_19530</name>
</gene>
<organism evidence="1 2">
    <name type="scientific">Floridaenema fluviatile BLCC-F154</name>
    <dbReference type="NCBI Taxonomy" id="3153640"/>
    <lineage>
        <taxon>Bacteria</taxon>
        <taxon>Bacillati</taxon>
        <taxon>Cyanobacteriota</taxon>
        <taxon>Cyanophyceae</taxon>
        <taxon>Oscillatoriophycideae</taxon>
        <taxon>Aerosakkonematales</taxon>
        <taxon>Aerosakkonemataceae</taxon>
        <taxon>Floridanema</taxon>
        <taxon>Floridanema fluviatile</taxon>
    </lineage>
</organism>
<evidence type="ECO:0000313" key="1">
    <source>
        <dbReference type="EMBL" id="MFB2937445.1"/>
    </source>
</evidence>
<dbReference type="EMBL" id="JBHFNS010000073">
    <property type="protein sequence ID" value="MFB2937445.1"/>
    <property type="molecule type" value="Genomic_DNA"/>
</dbReference>
<protein>
    <recommendedName>
        <fullName evidence="3">Late competence development ComFB family protein</fullName>
    </recommendedName>
</protein>
<dbReference type="RefSeq" id="WP_413258928.1">
    <property type="nucleotide sequence ID" value="NZ_JBHFNS010000073.1"/>
</dbReference>
<reference evidence="1 2" key="1">
    <citation type="submission" date="2024-09" db="EMBL/GenBank/DDBJ databases">
        <title>Floridaenema gen nov. (Aerosakkonemataceae, Aerosakkonematales ord. nov., Cyanobacteria) from benthic tropical and subtropical fresh waters, with the description of four new species.</title>
        <authorList>
            <person name="Moretto J.A."/>
            <person name="Berthold D.E."/>
            <person name="Lefler F.W."/>
            <person name="Huang I.-S."/>
            <person name="Laughinghouse H. IV."/>
        </authorList>
    </citation>
    <scope>NUCLEOTIDE SEQUENCE [LARGE SCALE GENOMIC DNA]</scope>
    <source>
        <strain evidence="1 2">BLCC-F154</strain>
    </source>
</reference>
<proteinExistence type="predicted"/>
<evidence type="ECO:0008006" key="3">
    <source>
        <dbReference type="Google" id="ProtNLM"/>
    </source>
</evidence>
<comment type="caution">
    <text evidence="1">The sequence shown here is derived from an EMBL/GenBank/DDBJ whole genome shotgun (WGS) entry which is preliminary data.</text>
</comment>
<sequence>MEKQLFNLTLPIVIEEIENILATYPISPYQKLFSVNGLRQDLVAYVLSRVPNKYAVLEATETFPHQSLFPPYSSKQLLYIEHYIHLGIRELFNLYSKNNVDKFIATSLKLNNYFLS</sequence>